<accession>A0AAD8EPA5</accession>
<reference evidence="1" key="2">
    <citation type="submission" date="2023-05" db="EMBL/GenBank/DDBJ databases">
        <authorList>
            <person name="Fouks B."/>
        </authorList>
    </citation>
    <scope>NUCLEOTIDE SEQUENCE</scope>
    <source>
        <strain evidence="1">Stay&amp;Tobe</strain>
        <tissue evidence="1">Testes</tissue>
    </source>
</reference>
<comment type="caution">
    <text evidence="1">The sequence shown here is derived from an EMBL/GenBank/DDBJ whole genome shotgun (WGS) entry which is preliminary data.</text>
</comment>
<dbReference type="EMBL" id="JASPKZ010001830">
    <property type="protein sequence ID" value="KAJ9597089.1"/>
    <property type="molecule type" value="Genomic_DNA"/>
</dbReference>
<sequence length="119" mass="13983">RLIIVQSLGVRNNFNSPSGHGMIVSEIVSSILVPMLDLVVKDIVEDHLLRASRYSRRPWFCYAADFELRRWEQASMRPQQLFNTPCDLFRKKRAIVYIYGPINSVRQHQREERTGKLRP</sequence>
<evidence type="ECO:0000313" key="2">
    <source>
        <dbReference type="Proteomes" id="UP001233999"/>
    </source>
</evidence>
<dbReference type="AlphaFoldDB" id="A0AAD8EPA5"/>
<evidence type="ECO:0000313" key="1">
    <source>
        <dbReference type="EMBL" id="KAJ9597089.1"/>
    </source>
</evidence>
<protein>
    <submittedName>
        <fullName evidence="1">Uncharacterized protein</fullName>
    </submittedName>
</protein>
<dbReference type="Proteomes" id="UP001233999">
    <property type="component" value="Unassembled WGS sequence"/>
</dbReference>
<proteinExistence type="predicted"/>
<name>A0AAD8EPA5_DIPPU</name>
<feature type="non-terminal residue" evidence="1">
    <location>
        <position position="119"/>
    </location>
</feature>
<reference evidence="1" key="1">
    <citation type="journal article" date="2023" name="IScience">
        <title>Live-bearing cockroach genome reveals convergent evolutionary mechanisms linked to viviparity in insects and beyond.</title>
        <authorList>
            <person name="Fouks B."/>
            <person name="Harrison M.C."/>
            <person name="Mikhailova A.A."/>
            <person name="Marchal E."/>
            <person name="English S."/>
            <person name="Carruthers M."/>
            <person name="Jennings E.C."/>
            <person name="Chiamaka E.L."/>
            <person name="Frigard R.A."/>
            <person name="Pippel M."/>
            <person name="Attardo G.M."/>
            <person name="Benoit J.B."/>
            <person name="Bornberg-Bauer E."/>
            <person name="Tobe S.S."/>
        </authorList>
    </citation>
    <scope>NUCLEOTIDE SEQUENCE</scope>
    <source>
        <strain evidence="1">Stay&amp;Tobe</strain>
    </source>
</reference>
<keyword evidence="2" id="KW-1185">Reference proteome</keyword>
<feature type="non-terminal residue" evidence="1">
    <location>
        <position position="1"/>
    </location>
</feature>
<organism evidence="1 2">
    <name type="scientific">Diploptera punctata</name>
    <name type="common">Pacific beetle cockroach</name>
    <dbReference type="NCBI Taxonomy" id="6984"/>
    <lineage>
        <taxon>Eukaryota</taxon>
        <taxon>Metazoa</taxon>
        <taxon>Ecdysozoa</taxon>
        <taxon>Arthropoda</taxon>
        <taxon>Hexapoda</taxon>
        <taxon>Insecta</taxon>
        <taxon>Pterygota</taxon>
        <taxon>Neoptera</taxon>
        <taxon>Polyneoptera</taxon>
        <taxon>Dictyoptera</taxon>
        <taxon>Blattodea</taxon>
        <taxon>Blaberoidea</taxon>
        <taxon>Blaberidae</taxon>
        <taxon>Diplopterinae</taxon>
        <taxon>Diploptera</taxon>
    </lineage>
</organism>
<gene>
    <name evidence="1" type="ORF">L9F63_027020</name>
</gene>